<feature type="domain" description="RSE1/DDB1/CPSF1 C-terminal" evidence="1">
    <location>
        <begin position="2"/>
        <end position="125"/>
    </location>
</feature>
<dbReference type="GO" id="GO:0003676">
    <property type="term" value="F:nucleic acid binding"/>
    <property type="evidence" value="ECO:0007669"/>
    <property type="project" value="InterPro"/>
</dbReference>
<protein>
    <recommendedName>
        <fullName evidence="1">RSE1/DDB1/CPSF1 C-terminal domain-containing protein</fullName>
    </recommendedName>
</protein>
<organism evidence="2 3">
    <name type="scientific">Sphaeroforma arctica JP610</name>
    <dbReference type="NCBI Taxonomy" id="667725"/>
    <lineage>
        <taxon>Eukaryota</taxon>
        <taxon>Ichthyosporea</taxon>
        <taxon>Ichthyophonida</taxon>
        <taxon>Sphaeroforma</taxon>
    </lineage>
</organism>
<sequence length="160" mass="17815">MVVHRCADPDSLGGTKLIRKVDIHVGSLVSSINRVEARPPPGSRYPKRRHVNVCGALDGSISYIQPIDEKLYRRLNMIQTRLTSQLNHNLGLNPKAFRLIKQENSVKLSNAAKNVLDGELLSKFSSLSLSMRKELAKQIGSDHIQILQSLQEVDHATTVL</sequence>
<reference evidence="2 3" key="1">
    <citation type="submission" date="2011-02" db="EMBL/GenBank/DDBJ databases">
        <title>The Genome Sequence of Sphaeroforma arctica JP610.</title>
        <authorList>
            <consortium name="The Broad Institute Genome Sequencing Platform"/>
            <person name="Russ C."/>
            <person name="Cuomo C."/>
            <person name="Young S.K."/>
            <person name="Zeng Q."/>
            <person name="Gargeya S."/>
            <person name="Alvarado L."/>
            <person name="Berlin A."/>
            <person name="Chapman S.B."/>
            <person name="Chen Z."/>
            <person name="Freedman E."/>
            <person name="Gellesch M."/>
            <person name="Goldberg J."/>
            <person name="Griggs A."/>
            <person name="Gujja S."/>
            <person name="Heilman E."/>
            <person name="Heiman D."/>
            <person name="Howarth C."/>
            <person name="Mehta T."/>
            <person name="Neiman D."/>
            <person name="Pearson M."/>
            <person name="Roberts A."/>
            <person name="Saif S."/>
            <person name="Shea T."/>
            <person name="Shenoy N."/>
            <person name="Sisk P."/>
            <person name="Stolte C."/>
            <person name="Sykes S."/>
            <person name="White J."/>
            <person name="Yandava C."/>
            <person name="Burger G."/>
            <person name="Gray M.W."/>
            <person name="Holland P.W.H."/>
            <person name="King N."/>
            <person name="Lang F.B.F."/>
            <person name="Roger A.J."/>
            <person name="Ruiz-Trillo I."/>
            <person name="Haas B."/>
            <person name="Nusbaum C."/>
            <person name="Birren B."/>
        </authorList>
    </citation>
    <scope>NUCLEOTIDE SEQUENCE [LARGE SCALE GENOMIC DNA]</scope>
    <source>
        <strain evidence="2 3">JP610</strain>
    </source>
</reference>
<evidence type="ECO:0000313" key="3">
    <source>
        <dbReference type="Proteomes" id="UP000054560"/>
    </source>
</evidence>
<accession>A0A0L0FIS9</accession>
<name>A0A0L0FIS9_9EUKA</name>
<dbReference type="AlphaFoldDB" id="A0A0L0FIS9"/>
<dbReference type="EMBL" id="KQ243005">
    <property type="protein sequence ID" value="KNC76679.1"/>
    <property type="molecule type" value="Genomic_DNA"/>
</dbReference>
<dbReference type="OrthoDB" id="6109at2759"/>
<dbReference type="STRING" id="667725.A0A0L0FIS9"/>
<dbReference type="PANTHER" id="PTHR10644">
    <property type="entry name" value="DNA REPAIR/RNA PROCESSING CPSF FAMILY"/>
    <property type="match status" value="1"/>
</dbReference>
<dbReference type="InterPro" id="IPR004871">
    <property type="entry name" value="RSE1/DDB1/CPSF1_C"/>
</dbReference>
<dbReference type="InterPro" id="IPR050358">
    <property type="entry name" value="RSE1/DDB1/CFT1"/>
</dbReference>
<proteinExistence type="predicted"/>
<dbReference type="GeneID" id="25911341"/>
<dbReference type="eggNOG" id="KOG1896">
    <property type="taxonomic scope" value="Eukaryota"/>
</dbReference>
<dbReference type="RefSeq" id="XP_014150581.1">
    <property type="nucleotide sequence ID" value="XM_014295106.1"/>
</dbReference>
<gene>
    <name evidence="2" type="ORF">SARC_10837</name>
</gene>
<dbReference type="GO" id="GO:0005634">
    <property type="term" value="C:nucleus"/>
    <property type="evidence" value="ECO:0007669"/>
    <property type="project" value="InterPro"/>
</dbReference>
<dbReference type="Gene3D" id="1.10.150.910">
    <property type="match status" value="1"/>
</dbReference>
<evidence type="ECO:0000259" key="1">
    <source>
        <dbReference type="Pfam" id="PF03178"/>
    </source>
</evidence>
<keyword evidence="3" id="KW-1185">Reference proteome</keyword>
<dbReference type="Pfam" id="PF03178">
    <property type="entry name" value="CPSF_A"/>
    <property type="match status" value="1"/>
</dbReference>
<dbReference type="Proteomes" id="UP000054560">
    <property type="component" value="Unassembled WGS sequence"/>
</dbReference>
<evidence type="ECO:0000313" key="2">
    <source>
        <dbReference type="EMBL" id="KNC76679.1"/>
    </source>
</evidence>